<evidence type="ECO:0008006" key="4">
    <source>
        <dbReference type="Google" id="ProtNLM"/>
    </source>
</evidence>
<sequence length="497" mass="52610">MKSIRYIVTRPCLQEGSLRLLKYLESTFPNAGPAVLVDEKGDEHAVQVDLDRMRVWGLGGLYHAQHLGVNDVLTLTPLAPGRYQVEAVVKPHAPAPQPRRETPRPPETRRVVVSSTPHVREIRMQTVPVTPPAPAQKSGAARPDGQKDGAQKEGGQKDGGQKAQAAAPEARAAEVRVTESRVTEVRTPEARVAPEGRATESRPAGNRVTDARTSERRAPEAAHAPSGATGRSAAPLRPLDVNFDLPPAGPAASPAAVLTAPAVPAARTDAATLDAVTLDAGAQLAELAALTGYRLEHLGGGVLRLNAELGTHGYSVLVATSESAVQTPAWKENADYCVLLTDEDSRPANTPCLTREALAALIEHAQLAPLSPVDLRGYWKAGSIDLESAASVAELVSSHLAQRGAFSFVLLTLSQQPAHSVVSVPRLAERLGSGVNYAELGSILDTLTRAPFLALTPLPGGQYLLRVGVPELLADLSEYADGVRRRVRAPSREAARA</sequence>
<accession>A0ABY7V2A4</accession>
<evidence type="ECO:0000256" key="1">
    <source>
        <dbReference type="SAM" id="MobiDB-lite"/>
    </source>
</evidence>
<name>A0ABY7V2A4_9DEIO</name>
<protein>
    <recommendedName>
        <fullName evidence="4">DUF4388 domain-containing protein</fullName>
    </recommendedName>
</protein>
<organism evidence="2 3">
    <name type="scientific">Deinococcus aquaticus</name>
    <dbReference type="NCBI Taxonomy" id="328692"/>
    <lineage>
        <taxon>Bacteria</taxon>
        <taxon>Thermotogati</taxon>
        <taxon>Deinococcota</taxon>
        <taxon>Deinococci</taxon>
        <taxon>Deinococcales</taxon>
        <taxon>Deinococcaceae</taxon>
        <taxon>Deinococcus</taxon>
    </lineage>
</organism>
<feature type="compositionally biased region" description="Basic and acidic residues" evidence="1">
    <location>
        <begin position="144"/>
        <end position="160"/>
    </location>
</feature>
<dbReference type="RefSeq" id="WP_273989747.1">
    <property type="nucleotide sequence ID" value="NZ_BAABQT010000020.1"/>
</dbReference>
<feature type="compositionally biased region" description="Basic and acidic residues" evidence="1">
    <location>
        <begin position="209"/>
        <end position="220"/>
    </location>
</feature>
<feature type="region of interest" description="Disordered" evidence="1">
    <location>
        <begin position="89"/>
        <end position="238"/>
    </location>
</feature>
<gene>
    <name evidence="2" type="ORF">M8445_03605</name>
</gene>
<evidence type="ECO:0000313" key="2">
    <source>
        <dbReference type="EMBL" id="WDA59309.1"/>
    </source>
</evidence>
<evidence type="ECO:0000313" key="3">
    <source>
        <dbReference type="Proteomes" id="UP001217044"/>
    </source>
</evidence>
<feature type="compositionally biased region" description="Basic and acidic residues" evidence="1">
    <location>
        <begin position="171"/>
        <end position="200"/>
    </location>
</feature>
<reference evidence="2 3" key="1">
    <citation type="submission" date="2022-12" db="EMBL/GenBank/DDBJ databases">
        <title>Genome Sequence of Deinococcus aquaticus Type Strain PB314.</title>
        <authorList>
            <person name="Albert C."/>
            <person name="Hill J."/>
            <person name="Boren L."/>
            <person name="Scholz-Ng S."/>
            <person name="Fatema N."/>
            <person name="Grosso R."/>
            <person name="Soboslay E."/>
            <person name="Tuohy J."/>
        </authorList>
    </citation>
    <scope>NUCLEOTIDE SEQUENCE [LARGE SCALE GENOMIC DNA]</scope>
    <source>
        <strain evidence="2 3">PB-314</strain>
    </source>
</reference>
<keyword evidence="3" id="KW-1185">Reference proteome</keyword>
<dbReference type="Proteomes" id="UP001217044">
    <property type="component" value="Chromosome"/>
</dbReference>
<proteinExistence type="predicted"/>
<feature type="compositionally biased region" description="Basic and acidic residues" evidence="1">
    <location>
        <begin position="98"/>
        <end position="110"/>
    </location>
</feature>
<dbReference type="EMBL" id="CP115165">
    <property type="protein sequence ID" value="WDA59309.1"/>
    <property type="molecule type" value="Genomic_DNA"/>
</dbReference>
<feature type="compositionally biased region" description="Low complexity" evidence="1">
    <location>
        <begin position="161"/>
        <end position="170"/>
    </location>
</feature>